<dbReference type="EMBL" id="DF237274">
    <property type="protein sequence ID" value="GAQ87011.1"/>
    <property type="molecule type" value="Genomic_DNA"/>
</dbReference>
<feature type="compositionally biased region" description="Low complexity" evidence="1">
    <location>
        <begin position="132"/>
        <end position="143"/>
    </location>
</feature>
<reference evidence="3 4" key="1">
    <citation type="journal article" date="2014" name="Nat. Commun.">
        <title>Klebsormidium flaccidum genome reveals primary factors for plant terrestrial adaptation.</title>
        <authorList>
            <person name="Hori K."/>
            <person name="Maruyama F."/>
            <person name="Fujisawa T."/>
            <person name="Togashi T."/>
            <person name="Yamamoto N."/>
            <person name="Seo M."/>
            <person name="Sato S."/>
            <person name="Yamada T."/>
            <person name="Mori H."/>
            <person name="Tajima N."/>
            <person name="Moriyama T."/>
            <person name="Ikeuchi M."/>
            <person name="Watanabe M."/>
            <person name="Wada H."/>
            <person name="Kobayashi K."/>
            <person name="Saito M."/>
            <person name="Masuda T."/>
            <person name="Sasaki-Sekimoto Y."/>
            <person name="Mashiguchi K."/>
            <person name="Awai K."/>
            <person name="Shimojima M."/>
            <person name="Masuda S."/>
            <person name="Iwai M."/>
            <person name="Nobusawa T."/>
            <person name="Narise T."/>
            <person name="Kondo S."/>
            <person name="Saito H."/>
            <person name="Sato R."/>
            <person name="Murakawa M."/>
            <person name="Ihara Y."/>
            <person name="Oshima-Yamada Y."/>
            <person name="Ohtaka K."/>
            <person name="Satoh M."/>
            <person name="Sonobe K."/>
            <person name="Ishii M."/>
            <person name="Ohtani R."/>
            <person name="Kanamori-Sato M."/>
            <person name="Honoki R."/>
            <person name="Miyazaki D."/>
            <person name="Mochizuki H."/>
            <person name="Umetsu J."/>
            <person name="Higashi K."/>
            <person name="Shibata D."/>
            <person name="Kamiya Y."/>
            <person name="Sato N."/>
            <person name="Nakamura Y."/>
            <person name="Tabata S."/>
            <person name="Ida S."/>
            <person name="Kurokawa K."/>
            <person name="Ohta H."/>
        </authorList>
    </citation>
    <scope>NUCLEOTIDE SEQUENCE [LARGE SCALE GENOMIC DNA]</scope>
    <source>
        <strain evidence="3 4">NIES-2285</strain>
    </source>
</reference>
<dbReference type="OrthoDB" id="10265862at2759"/>
<evidence type="ECO:0000256" key="1">
    <source>
        <dbReference type="SAM" id="MobiDB-lite"/>
    </source>
</evidence>
<dbReference type="SMART" id="SM00015">
    <property type="entry name" value="IQ"/>
    <property type="match status" value="1"/>
</dbReference>
<protein>
    <recommendedName>
        <fullName evidence="2">IQ motif and ubiquitin-like domain-containing protein</fullName>
    </recommendedName>
</protein>
<name>A0A1Y1ID28_KLENI</name>
<feature type="region of interest" description="Disordered" evidence="1">
    <location>
        <begin position="1"/>
        <end position="143"/>
    </location>
</feature>
<dbReference type="Pfam" id="PF25805">
    <property type="entry name" value="IQUB"/>
    <property type="match status" value="1"/>
</dbReference>
<dbReference type="AlphaFoldDB" id="A0A1Y1ID28"/>
<feature type="compositionally biased region" description="Low complexity" evidence="1">
    <location>
        <begin position="104"/>
        <end position="116"/>
    </location>
</feature>
<dbReference type="InterPro" id="IPR057887">
    <property type="entry name" value="IQUB_helical"/>
</dbReference>
<feature type="domain" description="IQ motif and ubiquitin-like" evidence="2">
    <location>
        <begin position="485"/>
        <end position="615"/>
    </location>
</feature>
<feature type="region of interest" description="Disordered" evidence="1">
    <location>
        <begin position="242"/>
        <end position="264"/>
    </location>
</feature>
<dbReference type="InterPro" id="IPR037695">
    <property type="entry name" value="IQUB"/>
</dbReference>
<evidence type="ECO:0000313" key="3">
    <source>
        <dbReference type="EMBL" id="GAQ87011.1"/>
    </source>
</evidence>
<dbReference type="Pfam" id="PF00612">
    <property type="entry name" value="IQ"/>
    <property type="match status" value="1"/>
</dbReference>
<keyword evidence="4" id="KW-1185">Reference proteome</keyword>
<dbReference type="InterPro" id="IPR000048">
    <property type="entry name" value="IQ_motif_EF-hand-BS"/>
</dbReference>
<dbReference type="PANTHER" id="PTHR21074:SF0">
    <property type="entry name" value="IQ AND UBIQUITIN-LIKE DOMAIN-CONTAINING PROTEIN"/>
    <property type="match status" value="1"/>
</dbReference>
<dbReference type="Gene3D" id="1.20.5.190">
    <property type="match status" value="1"/>
</dbReference>
<gene>
    <name evidence="3" type="ORF">KFL_003250140</name>
</gene>
<proteinExistence type="predicted"/>
<dbReference type="PANTHER" id="PTHR21074">
    <property type="entry name" value="IQ AND UBIQUITIN-LIKE DOMAIN-CONTAINING PROTEIN"/>
    <property type="match status" value="1"/>
</dbReference>
<evidence type="ECO:0000259" key="2">
    <source>
        <dbReference type="Pfam" id="PF25805"/>
    </source>
</evidence>
<feature type="compositionally biased region" description="Low complexity" evidence="1">
    <location>
        <begin position="1"/>
        <end position="18"/>
    </location>
</feature>
<accession>A0A1Y1ID28</accession>
<evidence type="ECO:0000313" key="4">
    <source>
        <dbReference type="Proteomes" id="UP000054558"/>
    </source>
</evidence>
<dbReference type="STRING" id="105231.A0A1Y1ID28"/>
<sequence>MQGAMEAAEAQASSAEAGVPRSPAQVVPKMQDFATGTALLDPRLVSSENNEAVAEEKLLDAIPRAAAGSPEDAAGSEPAMPDRSVRAEQQAPPDRQHAAGSRASDGSSVSPLPSDSSHGELPASEASGEFQGGPESQAEAGGEAQDGALRGGAVTCSFTVLPEGYRHRLVTQSGMSIGEVLQQIAQELSVPAFVLQAQQAGQDLRPEQVLGALLKEADQADAEMSNNCLELELLLDFSRSDPHLEAEGGNPDAQEGARQEQARRAAMQIERCTTKQPFLGGYRNKQTGVEYLNAAAQCERPSVMSASERKLSRDTQTYDQKHVALQSIKEAATQMARSDLMLDESRDRVVLPRAYEDSEHWERRRDHAVIMLQRYWRGWLARRRAGELREREEEKQHFLQEEQQRRRQAAEAFRRGEIERRLQPRTAADFDILYSELEAWRMQETRKIKESVSEEEARKPALRQLLHKETKLLQTIDRLKLAAGKENRSTRIARSLASMAAPKQWELRDGNKVEVQTPLTVRAAELMQLYQGLRLRALRPEQRLDVVRHVQWTVREFDCALTRELLQLLAREEDLLQRGRPASTLEGLRRRIANLFLQFVETPEFNPEAERYRIAVPDFDAYQNQDPTRRNVRPSEVVL</sequence>
<dbReference type="Proteomes" id="UP000054558">
    <property type="component" value="Unassembled WGS sequence"/>
</dbReference>
<organism evidence="3 4">
    <name type="scientific">Klebsormidium nitens</name>
    <name type="common">Green alga</name>
    <name type="synonym">Ulothrix nitens</name>
    <dbReference type="NCBI Taxonomy" id="105231"/>
    <lineage>
        <taxon>Eukaryota</taxon>
        <taxon>Viridiplantae</taxon>
        <taxon>Streptophyta</taxon>
        <taxon>Klebsormidiophyceae</taxon>
        <taxon>Klebsormidiales</taxon>
        <taxon>Klebsormidiaceae</taxon>
        <taxon>Klebsormidium</taxon>
    </lineage>
</organism>
<dbReference type="PROSITE" id="PS50096">
    <property type="entry name" value="IQ"/>
    <property type="match status" value="1"/>
</dbReference>